<dbReference type="EMBL" id="VTOW01000001">
    <property type="protein sequence ID" value="NKE69773.1"/>
    <property type="molecule type" value="Genomic_DNA"/>
</dbReference>
<dbReference type="Gene3D" id="3.10.105.10">
    <property type="entry name" value="Dipeptide-binding Protein, Domain 3"/>
    <property type="match status" value="1"/>
</dbReference>
<evidence type="ECO:0000313" key="6">
    <source>
        <dbReference type="EMBL" id="NKE69773.1"/>
    </source>
</evidence>
<dbReference type="GO" id="GO:0015833">
    <property type="term" value="P:peptide transport"/>
    <property type="evidence" value="ECO:0007669"/>
    <property type="project" value="TreeGrafter"/>
</dbReference>
<comment type="similarity">
    <text evidence="1">Belongs to the bacterial solute-binding protein 5 family.</text>
</comment>
<keyword evidence="2" id="KW-0813">Transport</keyword>
<dbReference type="Gene3D" id="3.40.190.10">
    <property type="entry name" value="Periplasmic binding protein-like II"/>
    <property type="match status" value="1"/>
</dbReference>
<feature type="signal peptide" evidence="4">
    <location>
        <begin position="1"/>
        <end position="25"/>
    </location>
</feature>
<evidence type="ECO:0000256" key="3">
    <source>
        <dbReference type="ARBA" id="ARBA00022729"/>
    </source>
</evidence>
<gene>
    <name evidence="6" type="ORF">MNODULE_03305</name>
</gene>
<protein>
    <submittedName>
        <fullName evidence="6">ABC transporter substrate-binding protein</fullName>
    </submittedName>
</protein>
<dbReference type="InterPro" id="IPR030678">
    <property type="entry name" value="Peptide/Ni-bd"/>
</dbReference>
<dbReference type="GO" id="GO:0030288">
    <property type="term" value="C:outer membrane-bounded periplasmic space"/>
    <property type="evidence" value="ECO:0007669"/>
    <property type="project" value="UniProtKB-ARBA"/>
</dbReference>
<dbReference type="GO" id="GO:1904680">
    <property type="term" value="F:peptide transmembrane transporter activity"/>
    <property type="evidence" value="ECO:0007669"/>
    <property type="project" value="TreeGrafter"/>
</dbReference>
<dbReference type="PANTHER" id="PTHR30290">
    <property type="entry name" value="PERIPLASMIC BINDING COMPONENT OF ABC TRANSPORTER"/>
    <property type="match status" value="1"/>
</dbReference>
<keyword evidence="7" id="KW-1185">Reference proteome</keyword>
<name>A0A7X6I9R5_9BACT</name>
<dbReference type="Pfam" id="PF00496">
    <property type="entry name" value="SBP_bac_5"/>
    <property type="match status" value="1"/>
</dbReference>
<proteinExistence type="inferred from homology"/>
<evidence type="ECO:0000256" key="4">
    <source>
        <dbReference type="SAM" id="SignalP"/>
    </source>
</evidence>
<evidence type="ECO:0000313" key="7">
    <source>
        <dbReference type="Proteomes" id="UP000534783"/>
    </source>
</evidence>
<dbReference type="PIRSF" id="PIRSF002741">
    <property type="entry name" value="MppA"/>
    <property type="match status" value="1"/>
</dbReference>
<evidence type="ECO:0000256" key="2">
    <source>
        <dbReference type="ARBA" id="ARBA00022448"/>
    </source>
</evidence>
<feature type="domain" description="Solute-binding protein family 5" evidence="5">
    <location>
        <begin position="71"/>
        <end position="421"/>
    </location>
</feature>
<evidence type="ECO:0000259" key="5">
    <source>
        <dbReference type="Pfam" id="PF00496"/>
    </source>
</evidence>
<dbReference type="AlphaFoldDB" id="A0A7X6I9R5"/>
<sequence length="508" mass="57581">MPLLHFLPLIFFLLFSIGCTSSPPADPPFVVAIEAAPTQFDPRLATDAYSERIGQLLFSRLLRSDAAGRKVPDLAERWEVEGETIYTFHLRKNVRFHDGRPLTSEDVRYTFESILDPALASPHRKSFEMVSRIETPDAATVRFILKKPHAPFLTEMTKGIVPKHLAEKGGLGTLASHPIGSGPFRFVRYDPDEAVELAAFSDYFDGAPAIPRLLFRIIPEDSVRLLELEKGNIDLLQNAFPPDALPRLQQNPRLKIIQAPSTTYSYLGFNLNDPILQKKPVREAIALAIDRDAITEHLFKGLARPAAGLLSPSHWAYADSVKVYRYDPEEAKERLDEAGFPDPPGPAPRFHLVHKTSQNDLARRVVEVIQRQLSEIGIAVTIRNYEWGTFYGDIKSGNFQIFTLSWVGVDDPDIYHNLFHSESVPPNGANRVQYRNPRIDRLLEAGRITLDPEKRKAVYNEIQQIIAEELPYVSLWHTMNVAVMKKEVEGFYLYPDGDFYGLKEARRR</sequence>
<dbReference type="RefSeq" id="WP_168058057.1">
    <property type="nucleotide sequence ID" value="NZ_VTOW01000001.1"/>
</dbReference>
<dbReference type="Gene3D" id="3.90.76.10">
    <property type="entry name" value="Dipeptide-binding Protein, Domain 1"/>
    <property type="match status" value="1"/>
</dbReference>
<accession>A0A7X6I9R5</accession>
<dbReference type="CDD" id="cd00995">
    <property type="entry name" value="PBP2_NikA_DppA_OppA_like"/>
    <property type="match status" value="1"/>
</dbReference>
<reference evidence="6 7" key="1">
    <citation type="journal article" date="2020" name="Nature">
        <title>Bacterial chemolithoautotrophy via manganese oxidation.</title>
        <authorList>
            <person name="Yu H."/>
            <person name="Leadbetter J.R."/>
        </authorList>
    </citation>
    <scope>NUCLEOTIDE SEQUENCE [LARGE SCALE GENOMIC DNA]</scope>
    <source>
        <strain evidence="6 7">Mn-1</strain>
    </source>
</reference>
<dbReference type="InterPro" id="IPR039424">
    <property type="entry name" value="SBP_5"/>
</dbReference>
<keyword evidence="3 4" id="KW-0732">Signal</keyword>
<dbReference type="GO" id="GO:0043190">
    <property type="term" value="C:ATP-binding cassette (ABC) transporter complex"/>
    <property type="evidence" value="ECO:0007669"/>
    <property type="project" value="InterPro"/>
</dbReference>
<comment type="caution">
    <text evidence="6">The sequence shown here is derived from an EMBL/GenBank/DDBJ whole genome shotgun (WGS) entry which is preliminary data.</text>
</comment>
<organism evidence="6 7">
    <name type="scientific">Candidatus Manganitrophus noduliformans</name>
    <dbReference type="NCBI Taxonomy" id="2606439"/>
    <lineage>
        <taxon>Bacteria</taxon>
        <taxon>Pseudomonadati</taxon>
        <taxon>Nitrospirota</taxon>
        <taxon>Nitrospiria</taxon>
        <taxon>Candidatus Troglogloeales</taxon>
        <taxon>Candidatus Manganitrophaceae</taxon>
        <taxon>Candidatus Manganitrophus</taxon>
    </lineage>
</organism>
<dbReference type="InterPro" id="IPR000914">
    <property type="entry name" value="SBP_5_dom"/>
</dbReference>
<feature type="chain" id="PRO_5031574358" evidence="4">
    <location>
        <begin position="26"/>
        <end position="508"/>
    </location>
</feature>
<evidence type="ECO:0000256" key="1">
    <source>
        <dbReference type="ARBA" id="ARBA00005695"/>
    </source>
</evidence>
<dbReference type="Proteomes" id="UP000534783">
    <property type="component" value="Unassembled WGS sequence"/>
</dbReference>
<dbReference type="PANTHER" id="PTHR30290:SF9">
    <property type="entry name" value="OLIGOPEPTIDE-BINDING PROTEIN APPA"/>
    <property type="match status" value="1"/>
</dbReference>
<dbReference type="SUPFAM" id="SSF53850">
    <property type="entry name" value="Periplasmic binding protein-like II"/>
    <property type="match status" value="1"/>
</dbReference>